<dbReference type="HOGENOM" id="CLU_1224880_0_0_1"/>
<gene>
    <name evidence="1" type="ORF">GLOTRDRAFT_123888</name>
</gene>
<dbReference type="AlphaFoldDB" id="S7QK64"/>
<dbReference type="Proteomes" id="UP000030669">
    <property type="component" value="Unassembled WGS sequence"/>
</dbReference>
<dbReference type="RefSeq" id="XP_007860606.1">
    <property type="nucleotide sequence ID" value="XM_007862415.1"/>
</dbReference>
<protein>
    <submittedName>
        <fullName evidence="1">Uncharacterized protein</fullName>
    </submittedName>
</protein>
<dbReference type="GeneID" id="19301018"/>
<dbReference type="KEGG" id="gtr:GLOTRDRAFT_123888"/>
<name>S7QK64_GLOTA</name>
<sequence>MEDFRFMLGSLPSLAALVAYKSALFPDSLFEEWDRVEMGAVDEWAKPRSLLLFLSLSGDGLPFYRTVEDVEVIPVGQILCYKDFLLCDHLYMHPAFAVEAAHKWLNMRHFKAWLASEYCSPEIKQNQLFFNYPLSRVWRTMNEERTCPDTWRFETLQWEKYPKVMEAKAGNVGGVHYQDLRTALSRMRMAQKAAGAASI</sequence>
<proteinExistence type="predicted"/>
<accession>S7QK64</accession>
<dbReference type="EMBL" id="KB469296">
    <property type="protein sequence ID" value="EPQ60131.1"/>
    <property type="molecule type" value="Genomic_DNA"/>
</dbReference>
<organism evidence="1 2">
    <name type="scientific">Gloeophyllum trabeum (strain ATCC 11539 / FP-39264 / Madison 617)</name>
    <name type="common">Brown rot fungus</name>
    <dbReference type="NCBI Taxonomy" id="670483"/>
    <lineage>
        <taxon>Eukaryota</taxon>
        <taxon>Fungi</taxon>
        <taxon>Dikarya</taxon>
        <taxon>Basidiomycota</taxon>
        <taxon>Agaricomycotina</taxon>
        <taxon>Agaricomycetes</taxon>
        <taxon>Gloeophyllales</taxon>
        <taxon>Gloeophyllaceae</taxon>
        <taxon>Gloeophyllum</taxon>
    </lineage>
</organism>
<keyword evidence="2" id="KW-1185">Reference proteome</keyword>
<evidence type="ECO:0000313" key="2">
    <source>
        <dbReference type="Proteomes" id="UP000030669"/>
    </source>
</evidence>
<reference evidence="1 2" key="1">
    <citation type="journal article" date="2012" name="Science">
        <title>The Paleozoic origin of enzymatic lignin decomposition reconstructed from 31 fungal genomes.</title>
        <authorList>
            <person name="Floudas D."/>
            <person name="Binder M."/>
            <person name="Riley R."/>
            <person name="Barry K."/>
            <person name="Blanchette R.A."/>
            <person name="Henrissat B."/>
            <person name="Martinez A.T."/>
            <person name="Otillar R."/>
            <person name="Spatafora J.W."/>
            <person name="Yadav J.S."/>
            <person name="Aerts A."/>
            <person name="Benoit I."/>
            <person name="Boyd A."/>
            <person name="Carlson A."/>
            <person name="Copeland A."/>
            <person name="Coutinho P.M."/>
            <person name="de Vries R.P."/>
            <person name="Ferreira P."/>
            <person name="Findley K."/>
            <person name="Foster B."/>
            <person name="Gaskell J."/>
            <person name="Glotzer D."/>
            <person name="Gorecki P."/>
            <person name="Heitman J."/>
            <person name="Hesse C."/>
            <person name="Hori C."/>
            <person name="Igarashi K."/>
            <person name="Jurgens J.A."/>
            <person name="Kallen N."/>
            <person name="Kersten P."/>
            <person name="Kohler A."/>
            <person name="Kuees U."/>
            <person name="Kumar T.K.A."/>
            <person name="Kuo A."/>
            <person name="LaButti K."/>
            <person name="Larrondo L.F."/>
            <person name="Lindquist E."/>
            <person name="Ling A."/>
            <person name="Lombard V."/>
            <person name="Lucas S."/>
            <person name="Lundell T."/>
            <person name="Martin R."/>
            <person name="McLaughlin D.J."/>
            <person name="Morgenstern I."/>
            <person name="Morin E."/>
            <person name="Murat C."/>
            <person name="Nagy L.G."/>
            <person name="Nolan M."/>
            <person name="Ohm R.A."/>
            <person name="Patyshakuliyeva A."/>
            <person name="Rokas A."/>
            <person name="Ruiz-Duenas F.J."/>
            <person name="Sabat G."/>
            <person name="Salamov A."/>
            <person name="Samejima M."/>
            <person name="Schmutz J."/>
            <person name="Slot J.C."/>
            <person name="St John F."/>
            <person name="Stenlid J."/>
            <person name="Sun H."/>
            <person name="Sun S."/>
            <person name="Syed K."/>
            <person name="Tsang A."/>
            <person name="Wiebenga A."/>
            <person name="Young D."/>
            <person name="Pisabarro A."/>
            <person name="Eastwood D.C."/>
            <person name="Martin F."/>
            <person name="Cullen D."/>
            <person name="Grigoriev I.V."/>
            <person name="Hibbett D.S."/>
        </authorList>
    </citation>
    <scope>NUCLEOTIDE SEQUENCE [LARGE SCALE GENOMIC DNA]</scope>
    <source>
        <strain evidence="1 2">ATCC 11539</strain>
    </source>
</reference>
<evidence type="ECO:0000313" key="1">
    <source>
        <dbReference type="EMBL" id="EPQ60131.1"/>
    </source>
</evidence>